<organism evidence="6 7">
    <name type="scientific">Pseudomonas nitroreducens</name>
    <dbReference type="NCBI Taxonomy" id="46680"/>
    <lineage>
        <taxon>Bacteria</taxon>
        <taxon>Pseudomonadati</taxon>
        <taxon>Pseudomonadota</taxon>
        <taxon>Gammaproteobacteria</taxon>
        <taxon>Pseudomonadales</taxon>
        <taxon>Pseudomonadaceae</taxon>
        <taxon>Pseudomonas</taxon>
    </lineage>
</organism>
<dbReference type="PROSITE" id="PS00675">
    <property type="entry name" value="SIGMA54_INTERACT_1"/>
    <property type="match status" value="1"/>
</dbReference>
<dbReference type="PROSITE" id="PS00676">
    <property type="entry name" value="SIGMA54_INTERACT_2"/>
    <property type="match status" value="1"/>
</dbReference>
<dbReference type="SUPFAM" id="SSF46689">
    <property type="entry name" value="Homeodomain-like"/>
    <property type="match status" value="1"/>
</dbReference>
<keyword evidence="6" id="KW-0614">Plasmid</keyword>
<evidence type="ECO:0000259" key="5">
    <source>
        <dbReference type="PROSITE" id="PS50045"/>
    </source>
</evidence>
<geneLocation type="plasmid" evidence="7">
    <name>ppnihbp1_2</name>
</geneLocation>
<evidence type="ECO:0000256" key="1">
    <source>
        <dbReference type="ARBA" id="ARBA00022741"/>
    </source>
</evidence>
<protein>
    <submittedName>
        <fullName evidence="6">Sigma-54-dependent Fis family transcriptional regulator</fullName>
    </submittedName>
</protein>
<dbReference type="Pfam" id="PF25601">
    <property type="entry name" value="AAA_lid_14"/>
    <property type="match status" value="1"/>
</dbReference>
<dbReference type="CDD" id="cd00009">
    <property type="entry name" value="AAA"/>
    <property type="match status" value="1"/>
</dbReference>
<dbReference type="Gene3D" id="1.10.8.60">
    <property type="match status" value="1"/>
</dbReference>
<gene>
    <name evidence="6" type="ORF">G5B91_33145</name>
</gene>
<dbReference type="Pfam" id="PF00158">
    <property type="entry name" value="Sigma54_activat"/>
    <property type="match status" value="1"/>
</dbReference>
<dbReference type="GO" id="GO:0006355">
    <property type="term" value="P:regulation of DNA-templated transcription"/>
    <property type="evidence" value="ECO:0007669"/>
    <property type="project" value="InterPro"/>
</dbReference>
<dbReference type="SUPFAM" id="SSF52540">
    <property type="entry name" value="P-loop containing nucleoside triphosphate hydrolases"/>
    <property type="match status" value="1"/>
</dbReference>
<dbReference type="Pfam" id="PF02954">
    <property type="entry name" value="HTH_8"/>
    <property type="match status" value="1"/>
</dbReference>
<keyword evidence="4" id="KW-0804">Transcription</keyword>
<dbReference type="InterPro" id="IPR002078">
    <property type="entry name" value="Sigma_54_int"/>
</dbReference>
<dbReference type="InterPro" id="IPR058031">
    <property type="entry name" value="AAA_lid_NorR"/>
</dbReference>
<evidence type="ECO:0000256" key="3">
    <source>
        <dbReference type="ARBA" id="ARBA00023015"/>
    </source>
</evidence>
<dbReference type="InterPro" id="IPR027417">
    <property type="entry name" value="P-loop_NTPase"/>
</dbReference>
<evidence type="ECO:0000313" key="6">
    <source>
        <dbReference type="EMBL" id="QIE91202.1"/>
    </source>
</evidence>
<accession>A0A6G6J7F1</accession>
<dbReference type="InterPro" id="IPR003593">
    <property type="entry name" value="AAA+_ATPase"/>
</dbReference>
<dbReference type="Gene3D" id="1.10.10.60">
    <property type="entry name" value="Homeodomain-like"/>
    <property type="match status" value="1"/>
</dbReference>
<name>A0A6G6J7F1_PSENT</name>
<dbReference type="InterPro" id="IPR009057">
    <property type="entry name" value="Homeodomain-like_sf"/>
</dbReference>
<dbReference type="PANTHER" id="PTHR32071:SF77">
    <property type="entry name" value="TRANSCRIPTIONAL REGULATORY PROTEIN"/>
    <property type="match status" value="1"/>
</dbReference>
<dbReference type="InterPro" id="IPR029016">
    <property type="entry name" value="GAF-like_dom_sf"/>
</dbReference>
<keyword evidence="1" id="KW-0547">Nucleotide-binding</keyword>
<dbReference type="Gene3D" id="3.40.50.300">
    <property type="entry name" value="P-loop containing nucleotide triphosphate hydrolases"/>
    <property type="match status" value="1"/>
</dbReference>
<keyword evidence="2" id="KW-0067">ATP-binding</keyword>
<evidence type="ECO:0000256" key="2">
    <source>
        <dbReference type="ARBA" id="ARBA00022840"/>
    </source>
</evidence>
<dbReference type="InterPro" id="IPR025662">
    <property type="entry name" value="Sigma_54_int_dom_ATP-bd_1"/>
</dbReference>
<dbReference type="EMBL" id="CP049141">
    <property type="protein sequence ID" value="QIE91202.1"/>
    <property type="molecule type" value="Genomic_DNA"/>
</dbReference>
<dbReference type="InterPro" id="IPR025943">
    <property type="entry name" value="Sigma_54_int_dom_ATP-bd_2"/>
</dbReference>
<dbReference type="PROSITE" id="PS50045">
    <property type="entry name" value="SIGMA54_INTERACT_4"/>
    <property type="match status" value="1"/>
</dbReference>
<dbReference type="InterPro" id="IPR002197">
    <property type="entry name" value="HTH_Fis"/>
</dbReference>
<dbReference type="AlphaFoldDB" id="A0A6G6J7F1"/>
<dbReference type="Gene3D" id="3.30.450.40">
    <property type="match status" value="1"/>
</dbReference>
<dbReference type="KEGG" id="pnt:G5B91_33145"/>
<reference evidence="6 7" key="1">
    <citation type="submission" date="2020-02" db="EMBL/GenBank/DDBJ databases">
        <title>Integrative conjugative elements (ICEs) and plasmids drive adaptation of Pseudomonas nitroreducens strain HBP1 to wastewater environment.</title>
        <authorList>
            <person name="Sentchilo V."/>
            <person name="Carraro N."/>
            <person name="Bertelli C."/>
            <person name="van der Meer J.R."/>
        </authorList>
    </citation>
    <scope>NUCLEOTIDE SEQUENCE [LARGE SCALE GENOMIC DNA]</scope>
    <source>
        <strain evidence="6 7">HBP1</strain>
        <plasmid evidence="7">ppnihbp1_2</plasmid>
    </source>
</reference>
<dbReference type="RefSeq" id="WP_160297877.1">
    <property type="nucleotide sequence ID" value="NZ_CP049141.1"/>
</dbReference>
<dbReference type="Proteomes" id="UP000501063">
    <property type="component" value="Plasmid pPniHBP1_2"/>
</dbReference>
<dbReference type="GO" id="GO:0043565">
    <property type="term" value="F:sequence-specific DNA binding"/>
    <property type="evidence" value="ECO:0007669"/>
    <property type="project" value="InterPro"/>
</dbReference>
<dbReference type="GO" id="GO:0005524">
    <property type="term" value="F:ATP binding"/>
    <property type="evidence" value="ECO:0007669"/>
    <property type="project" value="UniProtKB-KW"/>
</dbReference>
<dbReference type="FunFam" id="3.40.50.300:FF:000006">
    <property type="entry name" value="DNA-binding transcriptional regulator NtrC"/>
    <property type="match status" value="1"/>
</dbReference>
<evidence type="ECO:0000313" key="7">
    <source>
        <dbReference type="Proteomes" id="UP000501063"/>
    </source>
</evidence>
<keyword evidence="3" id="KW-0805">Transcription regulation</keyword>
<evidence type="ECO:0000256" key="4">
    <source>
        <dbReference type="ARBA" id="ARBA00023163"/>
    </source>
</evidence>
<dbReference type="SMART" id="SM00382">
    <property type="entry name" value="AAA"/>
    <property type="match status" value="1"/>
</dbReference>
<sequence>MSLHELSVFDLHLAACVRPELDRLWGVFGGQDWTLFCVNAQGVIVYAKHAPTPDALNSLSVGKRIHEVDIGTTAPSCTLHDQSSMILYGAQHYLKEFDKFFCVSVPLYGLRGELVGALDITGIGTRNASAVLEQLKIAAMAVESRLYSTLENCQIIALQFDPRLIGTPFQGLVAVDGNGVVQAANKTARNILGIQGALKDGEKLNWSQFFEKSSASVIVSSPGLMLLNDGASVYAQSLVAQDSLRRQSYFSSAVSSLGSDDGLNQQFGMASKAFAAGIPVLLLGETGTGKEVFARALHDSLDPEAPFIAINCSAIPENLIEAELFGYVEGTFTGARKGGAKGRIEEANGGTLLLDEIGDMPITLQTRLLRVLQERVITRLGSSDCHPINIRIIGATHCDVQKLIADRHFREDLFYRINGLQVRIPTLRQRRDIEQLIQRLREKYKGGSLHPDSLAMLIQQEWPGNIRQLEQCIRLAVALAGAGEIILPEHFPGIAGVQCKPGEKSLKEFEKKKIQDVLDANQGNIKATAKQLGVARGTIYRRLRQET</sequence>
<dbReference type="PANTHER" id="PTHR32071">
    <property type="entry name" value="TRANSCRIPTIONAL REGULATORY PROTEIN"/>
    <property type="match status" value="1"/>
</dbReference>
<proteinExistence type="predicted"/>
<feature type="domain" description="Sigma-54 factor interaction" evidence="5">
    <location>
        <begin position="256"/>
        <end position="478"/>
    </location>
</feature>